<evidence type="ECO:0000313" key="2">
    <source>
        <dbReference type="Proteomes" id="UP000265715"/>
    </source>
</evidence>
<dbReference type="EMBL" id="QXDL01000031">
    <property type="protein sequence ID" value="RIH87835.1"/>
    <property type="molecule type" value="Genomic_DNA"/>
</dbReference>
<dbReference type="Gene3D" id="1.10.10.10">
    <property type="entry name" value="Winged helix-like DNA-binding domain superfamily/Winged helix DNA-binding domain"/>
    <property type="match status" value="1"/>
</dbReference>
<dbReference type="InterPro" id="IPR011990">
    <property type="entry name" value="TPR-like_helical_dom_sf"/>
</dbReference>
<organism evidence="1 2">
    <name type="scientific">Calidithermus terrae</name>
    <dbReference type="NCBI Taxonomy" id="1408545"/>
    <lineage>
        <taxon>Bacteria</taxon>
        <taxon>Thermotogati</taxon>
        <taxon>Deinococcota</taxon>
        <taxon>Deinococci</taxon>
        <taxon>Thermales</taxon>
        <taxon>Thermaceae</taxon>
        <taxon>Calidithermus</taxon>
    </lineage>
</organism>
<dbReference type="Pfam" id="PF13424">
    <property type="entry name" value="TPR_12"/>
    <property type="match status" value="1"/>
</dbReference>
<dbReference type="SUPFAM" id="SSF48452">
    <property type="entry name" value="TPR-like"/>
    <property type="match status" value="1"/>
</dbReference>
<proteinExistence type="predicted"/>
<dbReference type="Proteomes" id="UP000265715">
    <property type="component" value="Unassembled WGS sequence"/>
</dbReference>
<gene>
    <name evidence="1" type="ORF">Mterra_01103</name>
</gene>
<comment type="caution">
    <text evidence="1">The sequence shown here is derived from an EMBL/GenBank/DDBJ whole genome shotgun (WGS) entry which is preliminary data.</text>
</comment>
<dbReference type="Gene3D" id="1.25.40.10">
    <property type="entry name" value="Tetratricopeptide repeat domain"/>
    <property type="match status" value="1"/>
</dbReference>
<dbReference type="SMART" id="SM00028">
    <property type="entry name" value="TPR"/>
    <property type="match status" value="4"/>
</dbReference>
<accession>A0A399EW24</accession>
<protein>
    <submittedName>
        <fullName evidence="1">Tetratricopeptide repeat protein</fullName>
    </submittedName>
</protein>
<dbReference type="InterPro" id="IPR019734">
    <property type="entry name" value="TPR_rpt"/>
</dbReference>
<name>A0A399EW24_9DEIN</name>
<keyword evidence="2" id="KW-1185">Reference proteome</keyword>
<reference evidence="1 2" key="1">
    <citation type="submission" date="2018-08" db="EMBL/GenBank/DDBJ databases">
        <title>Meiothermus terrae DSM 26712 genome sequencing project.</title>
        <authorList>
            <person name="Da Costa M.S."/>
            <person name="Albuquerque L."/>
            <person name="Raposo P."/>
            <person name="Froufe H.J.C."/>
            <person name="Barroso C.S."/>
            <person name="Egas C."/>
        </authorList>
    </citation>
    <scope>NUCLEOTIDE SEQUENCE [LARGE SCALE GENOMIC DNA]</scope>
    <source>
        <strain evidence="1 2">DSM 26712</strain>
    </source>
</reference>
<evidence type="ECO:0000313" key="1">
    <source>
        <dbReference type="EMBL" id="RIH87835.1"/>
    </source>
</evidence>
<dbReference type="InterPro" id="IPR036388">
    <property type="entry name" value="WH-like_DNA-bd_sf"/>
</dbReference>
<dbReference type="AlphaFoldDB" id="A0A399EW24"/>
<sequence>MNWVQFLRDMKTLLADLEATLRQLVNTGRLDLATRTLATAFAQARTLEAQRQVVAALFPLLPEGWFRADAQAAELYAQALCRVREPRALLAFCRGFASPTPALELYHAWALLRLGRAEEALGRLEALRADGLGEKGLYWRTRAEALAHLGRPGWEEAFARAKQHLTREALGRCLIEEGGYLHAAGRVPAARTRWSEALAHLRNDPYYLAWAHYNLGITALDTPAEAEAHLLEAEQLSRKPAARAIRARALCGLGAARRILGEWPRALACYDEALRAAREADDRQQALWGLGHTSRLSGRPAEALGYFQQALELEVPASGWLYADVAATRLLLGDEEGAREAVGRAAHLKERGRFLVAVVRAELARRRGEAVRLEGFKLPSLWSREEALCFPELFARLTPAGPVLEPRTRARVEVWAAGLLRVKVNGRPVPLKPTGRPAELLAFLLEGEGEQSMDALLEALYPQAPATPEGRRQAYKSLWENVAKLRRALGWPHSVRSEGGSLRLDPDAHWVYNMDDPAARAKGLFLEGIYSNWVEERRQQLEGSLLAH</sequence>